<accession>A0A3L8DIP3</accession>
<dbReference type="InterPro" id="IPR050309">
    <property type="entry name" value="Type-B_Carboxylest/Lipase"/>
</dbReference>
<gene>
    <name evidence="3" type="ORF">DMN91_006894</name>
</gene>
<reference evidence="3 4" key="1">
    <citation type="journal article" date="2018" name="Genome Res.">
        <title>The genomic architecture and molecular evolution of ant odorant receptors.</title>
        <authorList>
            <person name="McKenzie S.K."/>
            <person name="Kronauer D.J.C."/>
        </authorList>
    </citation>
    <scope>NUCLEOTIDE SEQUENCE [LARGE SCALE GENOMIC DNA]</scope>
    <source>
        <strain evidence="3">Clonal line C1</strain>
    </source>
</reference>
<organism evidence="3 4">
    <name type="scientific">Ooceraea biroi</name>
    <name type="common">Clonal raider ant</name>
    <name type="synonym">Cerapachys biroi</name>
    <dbReference type="NCBI Taxonomy" id="2015173"/>
    <lineage>
        <taxon>Eukaryota</taxon>
        <taxon>Metazoa</taxon>
        <taxon>Ecdysozoa</taxon>
        <taxon>Arthropoda</taxon>
        <taxon>Hexapoda</taxon>
        <taxon>Insecta</taxon>
        <taxon>Pterygota</taxon>
        <taxon>Neoptera</taxon>
        <taxon>Endopterygota</taxon>
        <taxon>Hymenoptera</taxon>
        <taxon>Apocrita</taxon>
        <taxon>Aculeata</taxon>
        <taxon>Formicoidea</taxon>
        <taxon>Formicidae</taxon>
        <taxon>Dorylinae</taxon>
        <taxon>Ooceraea</taxon>
    </lineage>
</organism>
<dbReference type="Gene3D" id="3.40.50.1820">
    <property type="entry name" value="alpha/beta hydrolase"/>
    <property type="match status" value="1"/>
</dbReference>
<dbReference type="AlphaFoldDB" id="A0A3L8DIP3"/>
<dbReference type="InterPro" id="IPR029058">
    <property type="entry name" value="AB_hydrolase_fold"/>
</dbReference>
<dbReference type="SUPFAM" id="SSF53474">
    <property type="entry name" value="alpha/beta-Hydrolases"/>
    <property type="match status" value="1"/>
</dbReference>
<dbReference type="Pfam" id="PF00135">
    <property type="entry name" value="COesterase"/>
    <property type="match status" value="1"/>
</dbReference>
<dbReference type="EMBL" id="QOIP01000007">
    <property type="protein sequence ID" value="RLU20287.1"/>
    <property type="molecule type" value="Genomic_DNA"/>
</dbReference>
<proteinExistence type="predicted"/>
<comment type="caution">
    <text evidence="3">The sequence shown here is derived from an EMBL/GenBank/DDBJ whole genome shotgun (WGS) entry which is preliminary data.</text>
</comment>
<evidence type="ECO:0000313" key="4">
    <source>
        <dbReference type="Proteomes" id="UP000279307"/>
    </source>
</evidence>
<evidence type="ECO:0000256" key="1">
    <source>
        <dbReference type="ARBA" id="ARBA00023180"/>
    </source>
</evidence>
<evidence type="ECO:0000259" key="2">
    <source>
        <dbReference type="Pfam" id="PF00135"/>
    </source>
</evidence>
<name>A0A3L8DIP3_OOCBI</name>
<evidence type="ECO:0000313" key="3">
    <source>
        <dbReference type="EMBL" id="RLU20287.1"/>
    </source>
</evidence>
<feature type="domain" description="Carboxylesterase type B" evidence="2">
    <location>
        <begin position="14"/>
        <end position="111"/>
    </location>
</feature>
<keyword evidence="1" id="KW-0325">Glycoprotein</keyword>
<dbReference type="InterPro" id="IPR019819">
    <property type="entry name" value="Carboxylesterase_B_CS"/>
</dbReference>
<dbReference type="OrthoDB" id="19653at2759"/>
<dbReference type="PANTHER" id="PTHR11559">
    <property type="entry name" value="CARBOXYLESTERASE"/>
    <property type="match status" value="1"/>
</dbReference>
<protein>
    <recommendedName>
        <fullName evidence="2">Carboxylesterase type B domain-containing protein</fullName>
    </recommendedName>
</protein>
<dbReference type="InterPro" id="IPR002018">
    <property type="entry name" value="CarbesteraseB"/>
</dbReference>
<dbReference type="PROSITE" id="PS00941">
    <property type="entry name" value="CARBOXYLESTERASE_B_2"/>
    <property type="match status" value="1"/>
</dbReference>
<dbReference type="Proteomes" id="UP000279307">
    <property type="component" value="Chromosome 7"/>
</dbReference>
<sequence>MRPVKTIYSIVCNQDPKRPASWDGIRNASENGNVCSQLDLSTETVIGDEDCLYLNVYVPRSIYGTTRIPVMVWIHGGGYFYGSGSDGNHRPDYLLAKEVIVVSINYRLGAFVVLCHPFQQNLSLKVRNRLLMSGKGYFRLSL</sequence>